<dbReference type="Pfam" id="PF04978">
    <property type="entry name" value="MST"/>
    <property type="match status" value="1"/>
</dbReference>
<protein>
    <submittedName>
        <fullName evidence="1">DinB family protein</fullName>
    </submittedName>
</protein>
<dbReference type="Gene3D" id="1.20.120.450">
    <property type="entry name" value="dinb family like domain"/>
    <property type="match status" value="1"/>
</dbReference>
<dbReference type="EMBL" id="JAQOSK010000025">
    <property type="protein sequence ID" value="MDC2960699.1"/>
    <property type="molecule type" value="Genomic_DNA"/>
</dbReference>
<accession>A0ABT5G787</accession>
<reference evidence="1 2" key="1">
    <citation type="journal article" date="2015" name="Int. J. Syst. Evol. Microbiol.">
        <title>Streptomyces gilvifuscus sp. nov., an actinomycete that produces antibacterial compounds isolated from soil.</title>
        <authorList>
            <person name="Nguyen T.M."/>
            <person name="Kim J."/>
        </authorList>
    </citation>
    <scope>NUCLEOTIDE SEQUENCE [LARGE SCALE GENOMIC DNA]</scope>
    <source>
        <strain evidence="1 2">T113</strain>
    </source>
</reference>
<comment type="caution">
    <text evidence="1">The sequence shown here is derived from an EMBL/GenBank/DDBJ whole genome shotgun (WGS) entry which is preliminary data.</text>
</comment>
<dbReference type="Proteomes" id="UP001221328">
    <property type="component" value="Unassembled WGS sequence"/>
</dbReference>
<dbReference type="InterPro" id="IPR007061">
    <property type="entry name" value="MST-like"/>
</dbReference>
<name>A0ABT5G787_9ACTN</name>
<keyword evidence="2" id="KW-1185">Reference proteome</keyword>
<dbReference type="SUPFAM" id="SSF109854">
    <property type="entry name" value="DinB/YfiT-like putative metalloenzymes"/>
    <property type="match status" value="1"/>
</dbReference>
<organism evidence="1 2">
    <name type="scientific">Streptomyces gilvifuscus</name>
    <dbReference type="NCBI Taxonomy" id="1550617"/>
    <lineage>
        <taxon>Bacteria</taxon>
        <taxon>Bacillati</taxon>
        <taxon>Actinomycetota</taxon>
        <taxon>Actinomycetes</taxon>
        <taxon>Kitasatosporales</taxon>
        <taxon>Streptomycetaceae</taxon>
        <taxon>Streptomyces</taxon>
    </lineage>
</organism>
<proteinExistence type="predicted"/>
<evidence type="ECO:0000313" key="1">
    <source>
        <dbReference type="EMBL" id="MDC2960699.1"/>
    </source>
</evidence>
<evidence type="ECO:0000313" key="2">
    <source>
        <dbReference type="Proteomes" id="UP001221328"/>
    </source>
</evidence>
<dbReference type="InterPro" id="IPR034660">
    <property type="entry name" value="DinB/YfiT-like"/>
</dbReference>
<sequence>MTTERREPSTTADERTMLEGWLEYHRQTLAWKCEGLTDAQLRAASVEPSTLSLMGLVRHMADVERGWFRRVLADEDAGPIHFTDEDPDGEFHLTEADTWAQARDTWQAEIEAARSIAAGFGLDDLSKGRHRRTGEQFNLRWIYTHMIEEYARHNGHADLLRERIDGATGD</sequence>
<dbReference type="RefSeq" id="WP_272178766.1">
    <property type="nucleotide sequence ID" value="NZ_JAQOSK010000025.1"/>
</dbReference>
<gene>
    <name evidence="1" type="ORF">PO587_40375</name>
</gene>